<evidence type="ECO:0000313" key="2">
    <source>
        <dbReference type="Proteomes" id="UP000001055"/>
    </source>
</evidence>
<protein>
    <submittedName>
        <fullName evidence="1">Uncharacterized protein</fullName>
    </submittedName>
</protein>
<dbReference type="AlphaFoldDB" id="Q0TWA8"/>
<dbReference type="InParanoid" id="Q0TWA8"/>
<reference evidence="2" key="1">
    <citation type="journal article" date="2007" name="Plant Cell">
        <title>Dothideomycete-plant interactions illuminated by genome sequencing and EST analysis of the wheat pathogen Stagonospora nodorum.</title>
        <authorList>
            <person name="Hane J.K."/>
            <person name="Lowe R.G."/>
            <person name="Solomon P.S."/>
            <person name="Tan K.C."/>
            <person name="Schoch C.L."/>
            <person name="Spatafora J.W."/>
            <person name="Crous P.W."/>
            <person name="Kodira C."/>
            <person name="Birren B.W."/>
            <person name="Galagan J.E."/>
            <person name="Torriani S.F."/>
            <person name="McDonald B.A."/>
            <person name="Oliver R.P."/>
        </authorList>
    </citation>
    <scope>NUCLEOTIDE SEQUENCE [LARGE SCALE GENOMIC DNA]</scope>
    <source>
        <strain evidence="2">SN15 / ATCC MYA-4574 / FGSC 10173</strain>
    </source>
</reference>
<dbReference type="GeneID" id="5983287"/>
<organism evidence="1 2">
    <name type="scientific">Phaeosphaeria nodorum (strain SN15 / ATCC MYA-4574 / FGSC 10173)</name>
    <name type="common">Glume blotch fungus</name>
    <name type="synonym">Parastagonospora nodorum</name>
    <dbReference type="NCBI Taxonomy" id="321614"/>
    <lineage>
        <taxon>Eukaryota</taxon>
        <taxon>Fungi</taxon>
        <taxon>Dikarya</taxon>
        <taxon>Ascomycota</taxon>
        <taxon>Pezizomycotina</taxon>
        <taxon>Dothideomycetes</taxon>
        <taxon>Pleosporomycetidae</taxon>
        <taxon>Pleosporales</taxon>
        <taxon>Pleosporineae</taxon>
        <taxon>Phaeosphaeriaceae</taxon>
        <taxon>Parastagonospora</taxon>
    </lineage>
</organism>
<sequence>MVELPSSYSIAHIPPDDQQLGRLQAVPWLGAHIPARLVARHRGHAQLPQLIRCRIVRVQIRSEVKIMRSDATTSTLVLFIVKRDDMTFKHVLVCLAMFSGSTGGFQAGVGANFLLSTLPQGDGYLWNFNASLRASLDVGSVEGAEHKSIWTTA</sequence>
<dbReference type="KEGG" id="pno:SNOG_16233"/>
<proteinExistence type="predicted"/>
<evidence type="ECO:0000313" key="1">
    <source>
        <dbReference type="EMBL" id="EAT76417.1"/>
    </source>
</evidence>
<name>Q0TWA8_PHANO</name>
<accession>Q0TWA8</accession>
<dbReference type="Proteomes" id="UP000001055">
    <property type="component" value="Unassembled WGS sequence"/>
</dbReference>
<dbReference type="RefSeq" id="XP_001806357.1">
    <property type="nucleotide sequence ID" value="XM_001806305.1"/>
</dbReference>
<gene>
    <name evidence="1" type="ORF">SNOG_16233</name>
</gene>
<dbReference type="EMBL" id="CH445368">
    <property type="protein sequence ID" value="EAT76417.1"/>
    <property type="molecule type" value="Genomic_DNA"/>
</dbReference>